<sequence length="148" mass="16581">MVTVSIDQLSSFAQAFWRQAGDAKVFLFNGEMGAGKTTLIEALCAAKGVKERMGSPTFSIINQYSYAENGEEKMIYHIDLYRLKDEEEIIQAGVEDCVYSGNICFVEWPQKAPDLFDDAAVKVFIEAVGETERRVKLLLPKQSVKEQS</sequence>
<evidence type="ECO:0000313" key="12">
    <source>
        <dbReference type="Proteomes" id="UP000321204"/>
    </source>
</evidence>
<evidence type="ECO:0000256" key="1">
    <source>
        <dbReference type="ARBA" id="ARBA00004496"/>
    </source>
</evidence>
<keyword evidence="4" id="KW-0963">Cytoplasm</keyword>
<comment type="similarity">
    <text evidence="2">Belongs to the TsaE family.</text>
</comment>
<gene>
    <name evidence="11" type="primary">tsaE</name>
    <name evidence="11" type="ORF">FSB75_14335</name>
</gene>
<keyword evidence="7" id="KW-0547">Nucleotide-binding</keyword>
<dbReference type="InterPro" id="IPR003442">
    <property type="entry name" value="T6A_TsaE"/>
</dbReference>
<dbReference type="GO" id="GO:0002949">
    <property type="term" value="P:tRNA threonylcarbamoyladenosine modification"/>
    <property type="evidence" value="ECO:0007669"/>
    <property type="project" value="InterPro"/>
</dbReference>
<dbReference type="Gene3D" id="3.40.50.300">
    <property type="entry name" value="P-loop containing nucleotide triphosphate hydrolases"/>
    <property type="match status" value="1"/>
</dbReference>
<evidence type="ECO:0000256" key="7">
    <source>
        <dbReference type="ARBA" id="ARBA00022741"/>
    </source>
</evidence>
<evidence type="ECO:0000256" key="2">
    <source>
        <dbReference type="ARBA" id="ARBA00007599"/>
    </source>
</evidence>
<keyword evidence="8" id="KW-0067">ATP-binding</keyword>
<evidence type="ECO:0000256" key="10">
    <source>
        <dbReference type="ARBA" id="ARBA00032441"/>
    </source>
</evidence>
<protein>
    <recommendedName>
        <fullName evidence="3">tRNA threonylcarbamoyladenosine biosynthesis protein TsaE</fullName>
    </recommendedName>
    <alternativeName>
        <fullName evidence="10">t(6)A37 threonylcarbamoyladenosine biosynthesis protein TsaE</fullName>
    </alternativeName>
</protein>
<comment type="subcellular location">
    <subcellularLocation>
        <location evidence="1">Cytoplasm</location>
    </subcellularLocation>
</comment>
<dbReference type="EMBL" id="CP042433">
    <property type="protein sequence ID" value="QEC57028.1"/>
    <property type="molecule type" value="Genomic_DNA"/>
</dbReference>
<dbReference type="InterPro" id="IPR027417">
    <property type="entry name" value="P-loop_NTPase"/>
</dbReference>
<keyword evidence="9" id="KW-0460">Magnesium</keyword>
<dbReference type="GO" id="GO:0046872">
    <property type="term" value="F:metal ion binding"/>
    <property type="evidence" value="ECO:0007669"/>
    <property type="project" value="UniProtKB-KW"/>
</dbReference>
<dbReference type="Proteomes" id="UP000321204">
    <property type="component" value="Chromosome"/>
</dbReference>
<keyword evidence="5" id="KW-0819">tRNA processing</keyword>
<dbReference type="GO" id="GO:0005737">
    <property type="term" value="C:cytoplasm"/>
    <property type="evidence" value="ECO:0007669"/>
    <property type="project" value="UniProtKB-SubCell"/>
</dbReference>
<evidence type="ECO:0000256" key="3">
    <source>
        <dbReference type="ARBA" id="ARBA00019010"/>
    </source>
</evidence>
<dbReference type="Pfam" id="PF02367">
    <property type="entry name" value="TsaE"/>
    <property type="match status" value="1"/>
</dbReference>
<evidence type="ECO:0000256" key="6">
    <source>
        <dbReference type="ARBA" id="ARBA00022723"/>
    </source>
</evidence>
<dbReference type="OrthoDB" id="9815896at2"/>
<keyword evidence="6" id="KW-0479">Metal-binding</keyword>
<dbReference type="GO" id="GO:0005524">
    <property type="term" value="F:ATP binding"/>
    <property type="evidence" value="ECO:0007669"/>
    <property type="project" value="UniProtKB-KW"/>
</dbReference>
<dbReference type="GO" id="GO:0016740">
    <property type="term" value="F:transferase activity"/>
    <property type="evidence" value="ECO:0007669"/>
    <property type="project" value="UniProtKB-KW"/>
</dbReference>
<evidence type="ECO:0000256" key="8">
    <source>
        <dbReference type="ARBA" id="ARBA00022840"/>
    </source>
</evidence>
<dbReference type="SUPFAM" id="SSF52540">
    <property type="entry name" value="P-loop containing nucleoside triphosphate hydrolases"/>
    <property type="match status" value="1"/>
</dbReference>
<dbReference type="RefSeq" id="WP_146788889.1">
    <property type="nucleotide sequence ID" value="NZ_BAABIO010000003.1"/>
</dbReference>
<organism evidence="11 12">
    <name type="scientific">Flavisolibacter ginsenosidimutans</name>
    <dbReference type="NCBI Taxonomy" id="661481"/>
    <lineage>
        <taxon>Bacteria</taxon>
        <taxon>Pseudomonadati</taxon>
        <taxon>Bacteroidota</taxon>
        <taxon>Chitinophagia</taxon>
        <taxon>Chitinophagales</taxon>
        <taxon>Chitinophagaceae</taxon>
        <taxon>Flavisolibacter</taxon>
    </lineage>
</organism>
<proteinExistence type="inferred from homology"/>
<evidence type="ECO:0000256" key="5">
    <source>
        <dbReference type="ARBA" id="ARBA00022694"/>
    </source>
</evidence>
<keyword evidence="11" id="KW-0808">Transferase</keyword>
<evidence type="ECO:0000313" key="11">
    <source>
        <dbReference type="EMBL" id="QEC57028.1"/>
    </source>
</evidence>
<dbReference type="KEGG" id="fgg:FSB75_14335"/>
<reference evidence="11 12" key="1">
    <citation type="journal article" date="2015" name="Int. J. Syst. Evol. Microbiol.">
        <title>Flavisolibacter ginsenosidimutans sp. nov., with ginsenoside-converting activity isolated from soil used for cultivating ginseng.</title>
        <authorList>
            <person name="Zhao Y."/>
            <person name="Liu Q."/>
            <person name="Kang M.S."/>
            <person name="Jin F."/>
            <person name="Yu H."/>
            <person name="Im W.T."/>
        </authorList>
    </citation>
    <scope>NUCLEOTIDE SEQUENCE [LARGE SCALE GENOMIC DNA]</scope>
    <source>
        <strain evidence="11 12">Gsoil 636</strain>
    </source>
</reference>
<accession>A0A5B8UKE8</accession>
<dbReference type="NCBIfam" id="TIGR00150">
    <property type="entry name" value="T6A_YjeE"/>
    <property type="match status" value="1"/>
</dbReference>
<dbReference type="AlphaFoldDB" id="A0A5B8UKE8"/>
<evidence type="ECO:0000256" key="9">
    <source>
        <dbReference type="ARBA" id="ARBA00022842"/>
    </source>
</evidence>
<dbReference type="PANTHER" id="PTHR33540:SF2">
    <property type="entry name" value="TRNA THREONYLCARBAMOYLADENOSINE BIOSYNTHESIS PROTEIN TSAE"/>
    <property type="match status" value="1"/>
</dbReference>
<evidence type="ECO:0000256" key="4">
    <source>
        <dbReference type="ARBA" id="ARBA00022490"/>
    </source>
</evidence>
<name>A0A5B8UKE8_9BACT</name>
<dbReference type="PANTHER" id="PTHR33540">
    <property type="entry name" value="TRNA THREONYLCARBAMOYLADENOSINE BIOSYNTHESIS PROTEIN TSAE"/>
    <property type="match status" value="1"/>
</dbReference>
<keyword evidence="12" id="KW-1185">Reference proteome</keyword>